<dbReference type="Gene3D" id="2.70.98.70">
    <property type="match status" value="1"/>
</dbReference>
<proteinExistence type="predicted"/>
<feature type="domain" description="Heparinase II/III-like C-terminal" evidence="2">
    <location>
        <begin position="303"/>
        <end position="523"/>
    </location>
</feature>
<evidence type="ECO:0000259" key="2">
    <source>
        <dbReference type="Pfam" id="PF07940"/>
    </source>
</evidence>
<dbReference type="GO" id="GO:0016829">
    <property type="term" value="F:lyase activity"/>
    <property type="evidence" value="ECO:0007669"/>
    <property type="project" value="InterPro"/>
</dbReference>
<dbReference type="InterPro" id="IPR012480">
    <property type="entry name" value="Hepar_II_III_C"/>
</dbReference>
<accession>A0A0F5Q2J1</accession>
<dbReference type="Gene3D" id="1.50.10.100">
    <property type="entry name" value="Chondroitin AC/alginate lyase"/>
    <property type="match status" value="1"/>
</dbReference>
<dbReference type="Proteomes" id="UP000033411">
    <property type="component" value="Unassembled WGS sequence"/>
</dbReference>
<reference evidence="3 4" key="1">
    <citation type="submission" date="2015-03" db="EMBL/GenBank/DDBJ databases">
        <authorList>
            <person name="Lepp D."/>
            <person name="Hassan Y.I."/>
            <person name="Li X.-Z."/>
            <person name="Zhou T."/>
        </authorList>
    </citation>
    <scope>NUCLEOTIDE SEQUENCE [LARGE SCALE GENOMIC DNA]</scope>
    <source>
        <strain evidence="3 4">E84</strain>
    </source>
</reference>
<gene>
    <name evidence="3" type="ORF">WH87_18425</name>
</gene>
<dbReference type="OrthoDB" id="9787373at2"/>
<dbReference type="PATRIC" id="fig|1293439.3.peg.3760"/>
<protein>
    <recommendedName>
        <fullName evidence="2">Heparinase II/III-like C-terminal domain-containing protein</fullName>
    </recommendedName>
</protein>
<comment type="caution">
    <text evidence="3">The sequence shown here is derived from an EMBL/GenBank/DDBJ whole genome shotgun (WGS) entry which is preliminary data.</text>
</comment>
<evidence type="ECO:0000313" key="4">
    <source>
        <dbReference type="Proteomes" id="UP000033411"/>
    </source>
</evidence>
<dbReference type="GO" id="GO:0030313">
    <property type="term" value="C:cell envelope"/>
    <property type="evidence" value="ECO:0007669"/>
    <property type="project" value="UniProtKB-SubCell"/>
</dbReference>
<keyword evidence="4" id="KW-1185">Reference proteome</keyword>
<dbReference type="InterPro" id="IPR008929">
    <property type="entry name" value="Chondroitin_lyas"/>
</dbReference>
<dbReference type="EMBL" id="LANJ01000047">
    <property type="protein sequence ID" value="KKC35117.1"/>
    <property type="molecule type" value="Genomic_DNA"/>
</dbReference>
<dbReference type="AlphaFoldDB" id="A0A0F5Q2J1"/>
<evidence type="ECO:0000256" key="1">
    <source>
        <dbReference type="ARBA" id="ARBA00004196"/>
    </source>
</evidence>
<sequence>MAGRIGFAARRAALRFADTVVTLPILRWTWRGLADDAFARELPEYRPADRDAVREMMAGRYLLASKLIETGGASPFGIDVDHQDWWLNLHGFAWLRHFRDVRDNGERRFARTLVLDWIGREGRFSRDTWAPAITAQRVLNWLRHWPLLLEGATPEQAKTIQRVLGTQVQSLKLRGRLASDPIDALYAAIALLGAEYCDQDDKADVALRVERLNAELVRQVDADGLHLSRNPKLQLQLLADLVTVRRVAATVKSEASNELGAQIDRMHESLDALTLSSGEPVYFNGCGQLPHDVLIAIQSNGPARKRRSMLLGGYGILRDGDAVVVADSGLAPPPGYDGELHASGLAFEFSHGSELILGSCGPAPADLPESKALFSQGVAHSGPTIDAEDMSASGSGGMTLNAPDHMLTLTSDGYAKRFGVEIERQLTLIWGGMTLVGQDRIIRKGNASGTLSVRFHLAPGVMVRRNRDDGIVRLVLPDGAVWSFLWEGASLREEESVRQSAYIGLHKTRQLILDTDAGSGTDAEVSWILTREQD</sequence>
<dbReference type="STRING" id="1293439.WH87_18425"/>
<organism evidence="3 4">
    <name type="scientific">Devosia epidermidihirudinis</name>
    <dbReference type="NCBI Taxonomy" id="1293439"/>
    <lineage>
        <taxon>Bacteria</taxon>
        <taxon>Pseudomonadati</taxon>
        <taxon>Pseudomonadota</taxon>
        <taxon>Alphaproteobacteria</taxon>
        <taxon>Hyphomicrobiales</taxon>
        <taxon>Devosiaceae</taxon>
        <taxon>Devosia</taxon>
    </lineage>
</organism>
<dbReference type="Pfam" id="PF07940">
    <property type="entry name" value="Hepar_II_III_C"/>
    <property type="match status" value="1"/>
</dbReference>
<name>A0A0F5Q2J1_9HYPH</name>
<evidence type="ECO:0000313" key="3">
    <source>
        <dbReference type="EMBL" id="KKC35117.1"/>
    </source>
</evidence>
<dbReference type="RefSeq" id="WP_046139576.1">
    <property type="nucleotide sequence ID" value="NZ_LANJ01000047.1"/>
</dbReference>
<comment type="subcellular location">
    <subcellularLocation>
        <location evidence="1">Cell envelope</location>
    </subcellularLocation>
</comment>